<evidence type="ECO:0000313" key="3">
    <source>
        <dbReference type="Proteomes" id="UP000031623"/>
    </source>
</evidence>
<keyword evidence="1" id="KW-0732">Signal</keyword>
<dbReference type="EMBL" id="AP014633">
    <property type="protein sequence ID" value="BAP54300.1"/>
    <property type="molecule type" value="Genomic_DNA"/>
</dbReference>
<feature type="signal peptide" evidence="1">
    <location>
        <begin position="1"/>
        <end position="26"/>
    </location>
</feature>
<gene>
    <name evidence="2" type="ORF">THII_0003</name>
</gene>
<dbReference type="AlphaFoldDB" id="A0A090AHT9"/>
<keyword evidence="3" id="KW-1185">Reference proteome</keyword>
<evidence type="ECO:0008006" key="4">
    <source>
        <dbReference type="Google" id="ProtNLM"/>
    </source>
</evidence>
<dbReference type="STRING" id="40754.THII_0003"/>
<protein>
    <recommendedName>
        <fullName evidence="4">Secreted protein</fullName>
    </recommendedName>
</protein>
<reference evidence="2 3" key="1">
    <citation type="journal article" date="2014" name="ISME J.">
        <title>Ecophysiology of Thioploca ingrica as revealed by the complete genome sequence supplemented with proteomic evidence.</title>
        <authorList>
            <person name="Kojima H."/>
            <person name="Ogura Y."/>
            <person name="Yamamoto N."/>
            <person name="Togashi T."/>
            <person name="Mori H."/>
            <person name="Watanabe T."/>
            <person name="Nemoto F."/>
            <person name="Kurokawa K."/>
            <person name="Hayashi T."/>
            <person name="Fukui M."/>
        </authorList>
    </citation>
    <scope>NUCLEOTIDE SEQUENCE [LARGE SCALE GENOMIC DNA]</scope>
</reference>
<dbReference type="PROSITE" id="PS51257">
    <property type="entry name" value="PROKAR_LIPOPROTEIN"/>
    <property type="match status" value="1"/>
</dbReference>
<dbReference type="OrthoDB" id="626307at2"/>
<sequence length="427" mass="45719">MSKVGLTVRWLVVPLSFIAFNTSTMAACEVGNWIPGCPAGVDTTASLGQFAIRLTKEMGENLSPPQNCPGDWTDPNDPCVIWSPVLYDNNTQIGRSDPFIEPVSLESDSVLVCEIGDPLLCNVFDPDPVTDKQMQFPTKDFVEGPTSTEEVHTKIISLNMTDLGQCGSTSANAVRAGSAMTVVPLAKRKRSLGEVESLNTPPGGFPAESFFNMFVEVDLDWDNNGSVDMTVYNPIVPLTVQNLNLTSFPPQVVYIHGGNTNDGAPAVHDVTTGKLIGWIVLAGHGVRGGGKEVSCADLVNFGNEIKGRAKDILKVVPLLVKLSSLTATVQGGEVTLNFETASEKDVLGLQLWRGEPINGECTVDLLNYVNPNMIGEINSVGSETTGATYQLIDNVTQAGTYCYALKEINGNGDAVWIESHIAKAIVN</sequence>
<name>A0A090AHT9_9GAMM</name>
<feature type="chain" id="PRO_5001852721" description="Secreted protein" evidence="1">
    <location>
        <begin position="27"/>
        <end position="427"/>
    </location>
</feature>
<dbReference type="HOGENOM" id="CLU_642407_0_0_6"/>
<evidence type="ECO:0000313" key="2">
    <source>
        <dbReference type="EMBL" id="BAP54300.1"/>
    </source>
</evidence>
<dbReference type="Proteomes" id="UP000031623">
    <property type="component" value="Chromosome"/>
</dbReference>
<dbReference type="KEGG" id="tig:THII_0003"/>
<evidence type="ECO:0000256" key="1">
    <source>
        <dbReference type="SAM" id="SignalP"/>
    </source>
</evidence>
<organism evidence="2 3">
    <name type="scientific">Thioploca ingrica</name>
    <dbReference type="NCBI Taxonomy" id="40754"/>
    <lineage>
        <taxon>Bacteria</taxon>
        <taxon>Pseudomonadati</taxon>
        <taxon>Pseudomonadota</taxon>
        <taxon>Gammaproteobacteria</taxon>
        <taxon>Thiotrichales</taxon>
        <taxon>Thiotrichaceae</taxon>
        <taxon>Thioploca</taxon>
    </lineage>
</organism>
<proteinExistence type="predicted"/>
<accession>A0A090AHT9</accession>